<reference evidence="2" key="1">
    <citation type="submission" date="2019-11" db="EMBL/GenBank/DDBJ databases">
        <title>Epiphytic Pseudomonas syringae from cherry orchards.</title>
        <authorList>
            <person name="Hulin M.T."/>
        </authorList>
    </citation>
    <scope>NUCLEOTIDE SEQUENCE</scope>
    <source>
        <strain evidence="2">PA-2-5E</strain>
    </source>
</reference>
<comment type="caution">
    <text evidence="2">The sequence shown here is derived from an EMBL/GenBank/DDBJ whole genome shotgun (WGS) entry which is preliminary data.</text>
</comment>
<name>A0A9Q4FHB8_PSESX</name>
<evidence type="ECO:0000256" key="1">
    <source>
        <dbReference type="SAM" id="MobiDB-lite"/>
    </source>
</evidence>
<dbReference type="Proteomes" id="UP000814010">
    <property type="component" value="Unassembled WGS sequence"/>
</dbReference>
<dbReference type="EMBL" id="WKAE01000129">
    <property type="protein sequence ID" value="MCF5630306.1"/>
    <property type="molecule type" value="Genomic_DNA"/>
</dbReference>
<organism evidence="2 3">
    <name type="scientific">Pseudomonas syringae</name>
    <dbReference type="NCBI Taxonomy" id="317"/>
    <lineage>
        <taxon>Bacteria</taxon>
        <taxon>Pseudomonadati</taxon>
        <taxon>Pseudomonadota</taxon>
        <taxon>Gammaproteobacteria</taxon>
        <taxon>Pseudomonadales</taxon>
        <taxon>Pseudomonadaceae</taxon>
        <taxon>Pseudomonas</taxon>
    </lineage>
</organism>
<accession>A0A9Q4FHB8</accession>
<dbReference type="AlphaFoldDB" id="A0A9Q4FHB8"/>
<protein>
    <submittedName>
        <fullName evidence="2">Uncharacterized protein</fullName>
    </submittedName>
</protein>
<gene>
    <name evidence="2" type="ORF">GIV53_13480</name>
</gene>
<proteinExistence type="predicted"/>
<evidence type="ECO:0000313" key="3">
    <source>
        <dbReference type="Proteomes" id="UP000814010"/>
    </source>
</evidence>
<dbReference type="RefSeq" id="WP_236425488.1">
    <property type="nucleotide sequence ID" value="NZ_CAWQUS010000076.1"/>
</dbReference>
<sequence length="368" mass="40985">MMTTEIRMPVMREKEGCWYWPGSTSPATLLALALLLAAVVYAYRYPAMKADEAVQRLEAINALSAQSVQHTEAALSRLQVLIADQPEWLREVATQQTSNLQAQLSRIKAPSQEQVLQKAAAQQEKYDQAQQLIETSPFKNLTKQQVPLSVEGKLFLSALEVKRPSRFDYQRLSDGVLDALPVLQEGFKLQAQTENLVHRLDVQLNGDKAGALGPAAVAEQTSDDYDREQPSERKQPIPTPAASIDTLSSAIRKAERDAERQAQQAKLDAQNQARQVERDARQAEQQAEREQQRLQRLSIQRQRDTDRQASSAAEATRRVEQDSERRLAAAKRQSEAAAAAKQRECTASIMARARCAAQGYNPLTGAKN</sequence>
<evidence type="ECO:0000313" key="2">
    <source>
        <dbReference type="EMBL" id="MCF5630306.1"/>
    </source>
</evidence>
<feature type="region of interest" description="Disordered" evidence="1">
    <location>
        <begin position="217"/>
        <end position="344"/>
    </location>
</feature>
<feature type="compositionally biased region" description="Basic and acidic residues" evidence="1">
    <location>
        <begin position="275"/>
        <end position="293"/>
    </location>
</feature>
<feature type="compositionally biased region" description="Basic and acidic residues" evidence="1">
    <location>
        <begin position="315"/>
        <end position="327"/>
    </location>
</feature>